<dbReference type="Gene3D" id="1.20.1260.30">
    <property type="match status" value="1"/>
</dbReference>
<keyword evidence="5" id="KW-1185">Reference proteome</keyword>
<evidence type="ECO:0000256" key="1">
    <source>
        <dbReference type="ARBA" id="ARBA00006594"/>
    </source>
</evidence>
<protein>
    <submittedName>
        <fullName evidence="4">SAM-dependent DNA methyltransferase</fullName>
    </submittedName>
</protein>
<accession>A0A6N0HPE0</accession>
<evidence type="ECO:0000313" key="4">
    <source>
        <dbReference type="EMBL" id="QKQ24157.1"/>
    </source>
</evidence>
<dbReference type="AlphaFoldDB" id="A0A6N0HPE0"/>
<evidence type="ECO:0000256" key="2">
    <source>
        <dbReference type="ARBA" id="ARBA00022747"/>
    </source>
</evidence>
<dbReference type="InterPro" id="IPR038333">
    <property type="entry name" value="T1MK-like_N_sf"/>
</dbReference>
<dbReference type="Proteomes" id="UP000509429">
    <property type="component" value="Chromosome"/>
</dbReference>
<dbReference type="EMBL" id="CP054490">
    <property type="protein sequence ID" value="QKQ24157.1"/>
    <property type="molecule type" value="Genomic_DNA"/>
</dbReference>
<dbReference type="InterPro" id="IPR022749">
    <property type="entry name" value="D12N6_MeTrfase_N"/>
</dbReference>
<dbReference type="SUPFAM" id="SSF53335">
    <property type="entry name" value="S-adenosyl-L-methionine-dependent methyltransferases"/>
    <property type="match status" value="1"/>
</dbReference>
<keyword evidence="4" id="KW-0808">Transferase</keyword>
<dbReference type="GO" id="GO:0032259">
    <property type="term" value="P:methylation"/>
    <property type="evidence" value="ECO:0007669"/>
    <property type="project" value="UniProtKB-KW"/>
</dbReference>
<feature type="domain" description="N6 adenine-specific DNA methyltransferase N-terminal" evidence="3">
    <location>
        <begin position="8"/>
        <end position="52"/>
    </location>
</feature>
<keyword evidence="2" id="KW-0680">Restriction system</keyword>
<dbReference type="KEGG" id="reo:HUE58_03165"/>
<sequence length="59" mass="6978">MKQKSKSIEETLWQLCDKLRGLVESSEYKHVVLDLIFLKFASDKFAKFRKRACTLGLYH</sequence>
<keyword evidence="4" id="KW-0489">Methyltransferase</keyword>
<proteinExistence type="inferred from homology"/>
<dbReference type="GO" id="GO:0009307">
    <property type="term" value="P:DNA restriction-modification system"/>
    <property type="evidence" value="ECO:0007669"/>
    <property type="project" value="UniProtKB-KW"/>
</dbReference>
<evidence type="ECO:0000313" key="5">
    <source>
        <dbReference type="Proteomes" id="UP000509429"/>
    </source>
</evidence>
<name>A0A6N0HPE0_9GAMM</name>
<organism evidence="4 5">
    <name type="scientific">Candidatus Ruthia endofausta</name>
    <dbReference type="NCBI Taxonomy" id="2738852"/>
    <lineage>
        <taxon>Bacteria</taxon>
        <taxon>Pseudomonadati</taxon>
        <taxon>Pseudomonadota</taxon>
        <taxon>Gammaproteobacteria</taxon>
        <taxon>Candidatus Pseudothioglobaceae</taxon>
        <taxon>Candidatus Ruthturnera</taxon>
    </lineage>
</organism>
<dbReference type="Pfam" id="PF12161">
    <property type="entry name" value="HsdM_N"/>
    <property type="match status" value="1"/>
</dbReference>
<dbReference type="GO" id="GO:0008168">
    <property type="term" value="F:methyltransferase activity"/>
    <property type="evidence" value="ECO:0007669"/>
    <property type="project" value="UniProtKB-KW"/>
</dbReference>
<reference evidence="4 5" key="1">
    <citation type="submission" date="2020-05" db="EMBL/GenBank/DDBJ databases">
        <title>Horizontal transmission and recombination maintain forever young bacterial symbiont genomes.</title>
        <authorList>
            <person name="Russell S.L."/>
            <person name="Pepper-Tunick E."/>
            <person name="Svedberg J."/>
            <person name="Byrne A."/>
            <person name="Ruelas Castillo J."/>
            <person name="Vollmers C."/>
            <person name="Beinart R.A."/>
            <person name="Corbett-Detig R."/>
        </authorList>
    </citation>
    <scope>NUCLEOTIDE SEQUENCE [LARGE SCALE GENOMIC DNA]</scope>
    <source>
        <strain evidence="4">JDF_Ridge</strain>
    </source>
</reference>
<evidence type="ECO:0000259" key="3">
    <source>
        <dbReference type="Pfam" id="PF12161"/>
    </source>
</evidence>
<dbReference type="InterPro" id="IPR029063">
    <property type="entry name" value="SAM-dependent_MTases_sf"/>
</dbReference>
<comment type="similarity">
    <text evidence="1">Belongs to the N(4)/N(6)-methyltransferase family.</text>
</comment>
<gene>
    <name evidence="4" type="ORF">HUE58_03165</name>
</gene>